<feature type="transmembrane region" description="Helical" evidence="1">
    <location>
        <begin position="103"/>
        <end position="126"/>
    </location>
</feature>
<dbReference type="Gramene" id="OIT03901">
    <property type="protein sequence ID" value="OIT03901"/>
    <property type="gene ID" value="A4A49_16631"/>
</dbReference>
<gene>
    <name evidence="2" type="ORF">A4A49_16631</name>
</gene>
<keyword evidence="1" id="KW-0812">Transmembrane</keyword>
<sequence>MRRSEILLTARWVKFFLCVPLLVAYSSAVGRFPIRSAGRPLKTVISFVKKFRWAWPSSLGGPPDGDRPLVMGVDILWWCLGFLPYGCMVAAVLNFVRYPISFIVIFMLAGSYFFHMAVLYSVVYWHQYMPFRLIGAKAKFMIEVIPMITAAALRHLLEFNYGHLALLLCCTTYFYTFAHFLHLAYDIGVIDVSLGIVMQVLAYMLNVGLLVRALALSFCVVLCFYRYMTYCAPELPVHCKKELEQLPC</sequence>
<dbReference type="EMBL" id="MJEQ01037186">
    <property type="protein sequence ID" value="OIT03901.1"/>
    <property type="molecule type" value="Genomic_DNA"/>
</dbReference>
<feature type="transmembrane region" description="Helical" evidence="1">
    <location>
        <begin position="164"/>
        <end position="185"/>
    </location>
</feature>
<keyword evidence="3" id="KW-1185">Reference proteome</keyword>
<organism evidence="2 3">
    <name type="scientific">Nicotiana attenuata</name>
    <name type="common">Coyote tobacco</name>
    <dbReference type="NCBI Taxonomy" id="49451"/>
    <lineage>
        <taxon>Eukaryota</taxon>
        <taxon>Viridiplantae</taxon>
        <taxon>Streptophyta</taxon>
        <taxon>Embryophyta</taxon>
        <taxon>Tracheophyta</taxon>
        <taxon>Spermatophyta</taxon>
        <taxon>Magnoliopsida</taxon>
        <taxon>eudicotyledons</taxon>
        <taxon>Gunneridae</taxon>
        <taxon>Pentapetalae</taxon>
        <taxon>asterids</taxon>
        <taxon>lamiids</taxon>
        <taxon>Solanales</taxon>
        <taxon>Solanaceae</taxon>
        <taxon>Nicotianoideae</taxon>
        <taxon>Nicotianeae</taxon>
        <taxon>Nicotiana</taxon>
    </lineage>
</organism>
<protein>
    <submittedName>
        <fullName evidence="2">Uncharacterized protein</fullName>
    </submittedName>
</protein>
<reference evidence="2" key="1">
    <citation type="submission" date="2016-11" db="EMBL/GenBank/DDBJ databases">
        <title>The genome of Nicotiana attenuata.</title>
        <authorList>
            <person name="Xu S."/>
            <person name="Brockmoeller T."/>
            <person name="Gaquerel E."/>
            <person name="Navarro A."/>
            <person name="Kuhl H."/>
            <person name="Gase K."/>
            <person name="Ling Z."/>
            <person name="Zhou W."/>
            <person name="Kreitzer C."/>
            <person name="Stanke M."/>
            <person name="Tang H."/>
            <person name="Lyons E."/>
            <person name="Pandey P."/>
            <person name="Pandey S.P."/>
            <person name="Timmermann B."/>
            <person name="Baldwin I.T."/>
        </authorList>
    </citation>
    <scope>NUCLEOTIDE SEQUENCE [LARGE SCALE GENOMIC DNA]</scope>
    <source>
        <strain evidence="2">UT</strain>
    </source>
</reference>
<evidence type="ECO:0000313" key="3">
    <source>
        <dbReference type="Proteomes" id="UP000187609"/>
    </source>
</evidence>
<dbReference type="AlphaFoldDB" id="A0A1J6IFS2"/>
<keyword evidence="1" id="KW-0472">Membrane</keyword>
<feature type="transmembrane region" description="Helical" evidence="1">
    <location>
        <begin position="138"/>
        <end position="157"/>
    </location>
</feature>
<feature type="transmembrane region" description="Helical" evidence="1">
    <location>
        <begin position="75"/>
        <end position="96"/>
    </location>
</feature>
<proteinExistence type="predicted"/>
<dbReference type="KEGG" id="nau:109224762"/>
<dbReference type="Proteomes" id="UP000187609">
    <property type="component" value="Unassembled WGS sequence"/>
</dbReference>
<comment type="caution">
    <text evidence="2">The sequence shown here is derived from an EMBL/GenBank/DDBJ whole genome shotgun (WGS) entry which is preliminary data.</text>
</comment>
<accession>A0A1J6IFS2</accession>
<name>A0A1J6IFS2_NICAT</name>
<evidence type="ECO:0000256" key="1">
    <source>
        <dbReference type="SAM" id="Phobius"/>
    </source>
</evidence>
<keyword evidence="1" id="KW-1133">Transmembrane helix</keyword>
<dbReference type="OMA" id="WAWPSSL"/>
<evidence type="ECO:0000313" key="2">
    <source>
        <dbReference type="EMBL" id="OIT03901.1"/>
    </source>
</evidence>
<feature type="transmembrane region" description="Helical" evidence="1">
    <location>
        <begin position="12"/>
        <end position="34"/>
    </location>
</feature>
<dbReference type="OrthoDB" id="1285728at2759"/>
<feature type="transmembrane region" description="Helical" evidence="1">
    <location>
        <begin position="200"/>
        <end position="225"/>
    </location>
</feature>